<evidence type="ECO:0000313" key="9">
    <source>
        <dbReference type="EMBL" id="APD74831.1"/>
    </source>
</evidence>
<keyword evidence="2" id="KW-1003">Cell membrane</keyword>
<dbReference type="AlphaFoldDB" id="A0A1J0RAC0"/>
<evidence type="ECO:0000256" key="6">
    <source>
        <dbReference type="ARBA" id="ARBA00023288"/>
    </source>
</evidence>
<dbReference type="SUPFAM" id="SSF58087">
    <property type="entry name" value="Variant surface glycoprotein (N-terminal domain)"/>
    <property type="match status" value="1"/>
</dbReference>
<dbReference type="VEuPathDB" id="TriTrypDB:Tb427_000152300"/>
<name>A0A1J0RAC0_9TRYP</name>
<dbReference type="EMBL" id="KX700875">
    <property type="protein sequence ID" value="APD74831.1"/>
    <property type="molecule type" value="Genomic_DNA"/>
</dbReference>
<comment type="subcellular location">
    <subcellularLocation>
        <location evidence="1">Cell membrane</location>
        <topology evidence="1">Lipid-anchor</topology>
        <topology evidence="1">GPI-anchor</topology>
    </subcellularLocation>
</comment>
<protein>
    <submittedName>
        <fullName evidence="9">Variant surface glycoprotein 1125.4307</fullName>
    </submittedName>
</protein>
<reference evidence="9" key="1">
    <citation type="submission" date="2016-08" db="EMBL/GenBank/DDBJ databases">
        <title>VSG repertoire of Trypanosoma brucei EATRO 1125.</title>
        <authorList>
            <person name="Cross G.A."/>
        </authorList>
    </citation>
    <scope>NUCLEOTIDE SEQUENCE</scope>
    <source>
        <strain evidence="9">EATRO 1125</strain>
    </source>
</reference>
<evidence type="ECO:0000256" key="4">
    <source>
        <dbReference type="ARBA" id="ARBA00023136"/>
    </source>
</evidence>
<proteinExistence type="predicted"/>
<dbReference type="Gene3D" id="1.10.470.10">
    <property type="entry name" value="Variant Surface Glycoprotein, subunit A, domain 2"/>
    <property type="match status" value="1"/>
</dbReference>
<dbReference type="GO" id="GO:0042783">
    <property type="term" value="P:symbiont-mediated evasion of host immune response"/>
    <property type="evidence" value="ECO:0007669"/>
    <property type="project" value="InterPro"/>
</dbReference>
<keyword evidence="3" id="KW-0336">GPI-anchor</keyword>
<feature type="compositionally biased region" description="Basic and acidic residues" evidence="7">
    <location>
        <begin position="184"/>
        <end position="193"/>
    </location>
</feature>
<organism evidence="9">
    <name type="scientific">Trypanosoma brucei</name>
    <dbReference type="NCBI Taxonomy" id="5691"/>
    <lineage>
        <taxon>Eukaryota</taxon>
        <taxon>Discoba</taxon>
        <taxon>Euglenozoa</taxon>
        <taxon>Kinetoplastea</taxon>
        <taxon>Metakinetoplastina</taxon>
        <taxon>Trypanosomatida</taxon>
        <taxon>Trypanosomatidae</taxon>
        <taxon>Trypanosoma</taxon>
    </lineage>
</organism>
<feature type="compositionally biased region" description="Basic and acidic residues" evidence="7">
    <location>
        <begin position="430"/>
        <end position="484"/>
    </location>
</feature>
<keyword evidence="4" id="KW-0472">Membrane</keyword>
<keyword evidence="6" id="KW-0449">Lipoprotein</keyword>
<feature type="region of interest" description="Disordered" evidence="7">
    <location>
        <begin position="415"/>
        <end position="485"/>
    </location>
</feature>
<dbReference type="VEuPathDB" id="TriTrypDB:Tb1125.11.18030"/>
<dbReference type="InterPro" id="IPR001812">
    <property type="entry name" value="Trypano_VSG_A_N_dom"/>
</dbReference>
<evidence type="ECO:0000259" key="8">
    <source>
        <dbReference type="Pfam" id="PF00913"/>
    </source>
</evidence>
<evidence type="ECO:0000256" key="3">
    <source>
        <dbReference type="ARBA" id="ARBA00022622"/>
    </source>
</evidence>
<dbReference type="Pfam" id="PF00913">
    <property type="entry name" value="Trypan_glycop"/>
    <property type="match status" value="1"/>
</dbReference>
<dbReference type="GO" id="GO:0005886">
    <property type="term" value="C:plasma membrane"/>
    <property type="evidence" value="ECO:0007669"/>
    <property type="project" value="UniProtKB-SubCell"/>
</dbReference>
<dbReference type="VEuPathDB" id="TriTrypDB:Tb11.v5.1019"/>
<feature type="domain" description="Trypanosome variant surface glycoprotein A-type N-terminal" evidence="8">
    <location>
        <begin position="33"/>
        <end position="407"/>
    </location>
</feature>
<keyword evidence="5" id="KW-0325">Glycoprotein</keyword>
<sequence>MARCNVQYSRSDTRVKITRTPQALILIFALTAMLLATALHPTRPAIQNACHAAYYLEDIAANAQALIRRAIDSAEKATAKATKFLAVAAETGPKALAANLIAILLLKSAGEVLNSVQTNAAVINAGTTAAAQLAGQMLTVAEISNTEIETTNFVTAANTYTDTTNLQAKSKLAPAQHGTCKASATEREAHGGDPEPPTPGQNKIILIGIKTRTMPAKAANAELTLCGSTAHSKNGLYDSSHQCTSAQGTVLALKEGKIYEPAKITITRKKGGAQTKYTKSAEATAIPNKKTIAAAAAAIAKLEEAATAIGAPSATLDIKTLITAPGLIQQIAKAIDGADTKYEGGTKTKVDNLLKEVIGENGDEIKNTVGKSLDDLTPPKAAVAGDGGRKLPQITSPQDIADTTTYYAVSNFVRDQEEKKKNQASHSRPTKTDKSADPPKSPDECKKHKTSEDCKKEKGCDFDEKKDPKCFPKAETDKKDEKSFSRNLRVSVPQVFTAFVIFVVS</sequence>
<dbReference type="GO" id="GO:0098552">
    <property type="term" value="C:side of membrane"/>
    <property type="evidence" value="ECO:0007669"/>
    <property type="project" value="UniProtKB-KW"/>
</dbReference>
<accession>A0A1J0RAC0</accession>
<evidence type="ECO:0000256" key="2">
    <source>
        <dbReference type="ARBA" id="ARBA00022475"/>
    </source>
</evidence>
<feature type="region of interest" description="Disordered" evidence="7">
    <location>
        <begin position="171"/>
        <end position="201"/>
    </location>
</feature>
<dbReference type="Gene3D" id="3.90.150.10">
    <property type="entry name" value="Variant Surface Glycoprotein, subunit A domain 1"/>
    <property type="match status" value="1"/>
</dbReference>
<evidence type="ECO:0000256" key="1">
    <source>
        <dbReference type="ARBA" id="ARBA00004609"/>
    </source>
</evidence>
<feature type="region of interest" description="Disordered" evidence="7">
    <location>
        <begin position="367"/>
        <end position="397"/>
    </location>
</feature>
<evidence type="ECO:0000256" key="5">
    <source>
        <dbReference type="ARBA" id="ARBA00023180"/>
    </source>
</evidence>
<evidence type="ECO:0000256" key="7">
    <source>
        <dbReference type="SAM" id="MobiDB-lite"/>
    </source>
</evidence>